<sequence length="175" mass="20148">MQVELHSGEQHFPCKECLASLPKESFIFHQRDAHGVANIETTFDHDNNLISFECHSCNETFHKESYIINGDQIEVPCQHATCKARFSDFRYFLDNHKKICTILYWINRPATKSASYRKAGSINCQFCEKTFGRQDILDAHVLIHHTEDRNLQERQAGYQTINTRGKVKGAVSTAQ</sequence>
<feature type="domain" description="C2H2-type" evidence="2">
    <location>
        <begin position="122"/>
        <end position="150"/>
    </location>
</feature>
<keyword evidence="4" id="KW-1185">Reference proteome</keyword>
<dbReference type="PROSITE" id="PS50157">
    <property type="entry name" value="ZINC_FINGER_C2H2_2"/>
    <property type="match status" value="1"/>
</dbReference>
<gene>
    <name evidence="3" type="ORF">AFUS01_LOCUS13261</name>
</gene>
<protein>
    <recommendedName>
        <fullName evidence="2">C2H2-type domain-containing protein</fullName>
    </recommendedName>
</protein>
<organism evidence="3 4">
    <name type="scientific">Allacma fusca</name>
    <dbReference type="NCBI Taxonomy" id="39272"/>
    <lineage>
        <taxon>Eukaryota</taxon>
        <taxon>Metazoa</taxon>
        <taxon>Ecdysozoa</taxon>
        <taxon>Arthropoda</taxon>
        <taxon>Hexapoda</taxon>
        <taxon>Collembola</taxon>
        <taxon>Symphypleona</taxon>
        <taxon>Sminthuridae</taxon>
        <taxon>Allacma</taxon>
    </lineage>
</organism>
<proteinExistence type="predicted"/>
<evidence type="ECO:0000313" key="4">
    <source>
        <dbReference type="Proteomes" id="UP000708208"/>
    </source>
</evidence>
<comment type="caution">
    <text evidence="3">The sequence shown here is derived from an EMBL/GenBank/DDBJ whole genome shotgun (WGS) entry which is preliminary data.</text>
</comment>
<keyword evidence="1" id="KW-0479">Metal-binding</keyword>
<keyword evidence="1" id="KW-0862">Zinc</keyword>
<dbReference type="InterPro" id="IPR013087">
    <property type="entry name" value="Znf_C2H2_type"/>
</dbReference>
<evidence type="ECO:0000259" key="2">
    <source>
        <dbReference type="PROSITE" id="PS50157"/>
    </source>
</evidence>
<dbReference type="AlphaFoldDB" id="A0A8J2JQ15"/>
<reference evidence="3" key="1">
    <citation type="submission" date="2021-06" db="EMBL/GenBank/DDBJ databases">
        <authorList>
            <person name="Hodson N. C."/>
            <person name="Mongue J. A."/>
            <person name="Jaron S. K."/>
        </authorList>
    </citation>
    <scope>NUCLEOTIDE SEQUENCE</scope>
</reference>
<evidence type="ECO:0000256" key="1">
    <source>
        <dbReference type="PROSITE-ProRule" id="PRU00042"/>
    </source>
</evidence>
<dbReference type="GO" id="GO:0008270">
    <property type="term" value="F:zinc ion binding"/>
    <property type="evidence" value="ECO:0007669"/>
    <property type="project" value="UniProtKB-KW"/>
</dbReference>
<evidence type="ECO:0000313" key="3">
    <source>
        <dbReference type="EMBL" id="CAG7724226.1"/>
    </source>
</evidence>
<dbReference type="SMART" id="SM00355">
    <property type="entry name" value="ZnF_C2H2"/>
    <property type="match status" value="2"/>
</dbReference>
<accession>A0A8J2JQ15</accession>
<dbReference type="PROSITE" id="PS00028">
    <property type="entry name" value="ZINC_FINGER_C2H2_1"/>
    <property type="match status" value="1"/>
</dbReference>
<name>A0A8J2JQ15_9HEXA</name>
<keyword evidence="1" id="KW-0863">Zinc-finger</keyword>
<dbReference type="EMBL" id="CAJVCH010107190">
    <property type="protein sequence ID" value="CAG7724226.1"/>
    <property type="molecule type" value="Genomic_DNA"/>
</dbReference>
<dbReference type="Proteomes" id="UP000708208">
    <property type="component" value="Unassembled WGS sequence"/>
</dbReference>